<feature type="repeat" description="WD" evidence="3">
    <location>
        <begin position="109"/>
        <end position="150"/>
    </location>
</feature>
<accession>A0ABD2XG99</accession>
<feature type="compositionally biased region" description="Basic residues" evidence="4">
    <location>
        <begin position="775"/>
        <end position="786"/>
    </location>
</feature>
<dbReference type="InterPro" id="IPR015943">
    <property type="entry name" value="WD40/YVTN_repeat-like_dom_sf"/>
</dbReference>
<feature type="compositionally biased region" description="Basic residues" evidence="4">
    <location>
        <begin position="698"/>
        <end position="713"/>
    </location>
</feature>
<evidence type="ECO:0000256" key="1">
    <source>
        <dbReference type="ARBA" id="ARBA00022574"/>
    </source>
</evidence>
<dbReference type="EMBL" id="JBJJXI010000026">
    <property type="protein sequence ID" value="KAL3404282.1"/>
    <property type="molecule type" value="Genomic_DNA"/>
</dbReference>
<feature type="compositionally biased region" description="Polar residues" evidence="4">
    <location>
        <begin position="724"/>
        <end position="740"/>
    </location>
</feature>
<keyword evidence="6" id="KW-1185">Reference proteome</keyword>
<proteinExistence type="predicted"/>
<feature type="compositionally biased region" description="Low complexity" evidence="4">
    <location>
        <begin position="473"/>
        <end position="483"/>
    </location>
</feature>
<dbReference type="AlphaFoldDB" id="A0ABD2XG99"/>
<feature type="compositionally biased region" description="Polar residues" evidence="4">
    <location>
        <begin position="678"/>
        <end position="697"/>
    </location>
</feature>
<dbReference type="PROSITE" id="PS50082">
    <property type="entry name" value="WD_REPEATS_2"/>
    <property type="match status" value="3"/>
</dbReference>
<gene>
    <name evidence="5" type="ORF">TKK_003245</name>
</gene>
<dbReference type="Pfam" id="PF00400">
    <property type="entry name" value="WD40"/>
    <property type="match status" value="4"/>
</dbReference>
<organism evidence="5 6">
    <name type="scientific">Trichogramma kaykai</name>
    <dbReference type="NCBI Taxonomy" id="54128"/>
    <lineage>
        <taxon>Eukaryota</taxon>
        <taxon>Metazoa</taxon>
        <taxon>Ecdysozoa</taxon>
        <taxon>Arthropoda</taxon>
        <taxon>Hexapoda</taxon>
        <taxon>Insecta</taxon>
        <taxon>Pterygota</taxon>
        <taxon>Neoptera</taxon>
        <taxon>Endopterygota</taxon>
        <taxon>Hymenoptera</taxon>
        <taxon>Apocrita</taxon>
        <taxon>Proctotrupomorpha</taxon>
        <taxon>Chalcidoidea</taxon>
        <taxon>Trichogrammatidae</taxon>
        <taxon>Trichogramma</taxon>
    </lineage>
</organism>
<dbReference type="PROSITE" id="PS50294">
    <property type="entry name" value="WD_REPEATS_REGION"/>
    <property type="match status" value="2"/>
</dbReference>
<protein>
    <recommendedName>
        <fullName evidence="7">WD repeat-containing protein 55 homolog</fullName>
    </recommendedName>
</protein>
<dbReference type="SMART" id="SM00320">
    <property type="entry name" value="WD40"/>
    <property type="match status" value="6"/>
</dbReference>
<feature type="region of interest" description="Disordered" evidence="4">
    <location>
        <begin position="672"/>
        <end position="797"/>
    </location>
</feature>
<evidence type="ECO:0000256" key="3">
    <source>
        <dbReference type="PROSITE-ProRule" id="PRU00221"/>
    </source>
</evidence>
<dbReference type="PROSITE" id="PS00678">
    <property type="entry name" value="WD_REPEATS_1"/>
    <property type="match status" value="1"/>
</dbReference>
<evidence type="ECO:0008006" key="7">
    <source>
        <dbReference type="Google" id="ProtNLM"/>
    </source>
</evidence>
<feature type="compositionally biased region" description="Low complexity" evidence="4">
    <location>
        <begin position="446"/>
        <end position="459"/>
    </location>
</feature>
<name>A0ABD2XG99_9HYME</name>
<feature type="repeat" description="WD" evidence="3">
    <location>
        <begin position="342"/>
        <end position="374"/>
    </location>
</feature>
<dbReference type="InterPro" id="IPR045151">
    <property type="entry name" value="DCAF8"/>
</dbReference>
<evidence type="ECO:0000313" key="6">
    <source>
        <dbReference type="Proteomes" id="UP001627154"/>
    </source>
</evidence>
<comment type="caution">
    <text evidence="5">The sequence shown here is derived from an EMBL/GenBank/DDBJ whole genome shotgun (WGS) entry which is preliminary data.</text>
</comment>
<evidence type="ECO:0000256" key="2">
    <source>
        <dbReference type="ARBA" id="ARBA00022737"/>
    </source>
</evidence>
<feature type="compositionally biased region" description="Basic and acidic residues" evidence="4">
    <location>
        <begin position="583"/>
        <end position="596"/>
    </location>
</feature>
<keyword evidence="1 3" id="KW-0853">WD repeat</keyword>
<feature type="compositionally biased region" description="Low complexity" evidence="4">
    <location>
        <begin position="628"/>
        <end position="639"/>
    </location>
</feature>
<feature type="compositionally biased region" description="Basic and acidic residues" evidence="4">
    <location>
        <begin position="714"/>
        <end position="723"/>
    </location>
</feature>
<evidence type="ECO:0000256" key="4">
    <source>
        <dbReference type="SAM" id="MobiDB-lite"/>
    </source>
</evidence>
<reference evidence="5 6" key="1">
    <citation type="journal article" date="2024" name="bioRxiv">
        <title>A reference genome for Trichogramma kaykai: A tiny desert-dwelling parasitoid wasp with competing sex-ratio distorters.</title>
        <authorList>
            <person name="Culotta J."/>
            <person name="Lindsey A.R."/>
        </authorList>
    </citation>
    <scope>NUCLEOTIDE SEQUENCE [LARGE SCALE GENOMIC DNA]</scope>
    <source>
        <strain evidence="5 6">KSX58</strain>
    </source>
</reference>
<feature type="region of interest" description="Disordered" evidence="4">
    <location>
        <begin position="496"/>
        <end position="515"/>
    </location>
</feature>
<feature type="compositionally biased region" description="Low complexity" evidence="4">
    <location>
        <begin position="741"/>
        <end position="761"/>
    </location>
</feature>
<dbReference type="Proteomes" id="UP001627154">
    <property type="component" value="Unassembled WGS sequence"/>
</dbReference>
<feature type="repeat" description="WD" evidence="3">
    <location>
        <begin position="62"/>
        <end position="96"/>
    </location>
</feature>
<feature type="region of interest" description="Disordered" evidence="4">
    <location>
        <begin position="535"/>
        <end position="639"/>
    </location>
</feature>
<feature type="region of interest" description="Disordered" evidence="4">
    <location>
        <begin position="446"/>
        <end position="486"/>
    </location>
</feature>
<sequence length="797" mass="89865">MPSCKEVCQYQKKFEELNMPDKSSFNTAKFVFNRQFNNKTNHQNLIMDARLHYSKNLFKKNLYSHYGCVNAVEFSKDGELLISGGDDKRVLLWNVSQAIYDSGKPIEMRAQHSSNIFCLDFNSSRTKILSAGNDDQVIVHDIQTTKIVNSFIHEKAIYGLSSHPHSDSIYASACDDGRVLVYDTRGDASSPESFFCLAQYESPFHSVMFNPVDPRTLVTANSKEGCSLWDVRRPLTPLVKYGNEKNQGPSQNGMFIGFNDAGTKLLAIRRRLPPAVYSVNSPQHLCQFDQAGYYNSCTMKSCCFAGTNDEYILSGSDDFNLYMWKIPTDDTEKWVDSAHMILRGHRSIVNHVRYNKNSCVLASSGVEKIVKLWSPFPLGEKCSGGLKVEDDKNETQRKVYSHDEYIGLILRTGHVMTHDYSHECTDEDQRMMAFFDSLVQREIESWSSRESSSSNSSTEIENDNDFSDRSSSEELSSSSPSSSTHLHVRAYIDSAANESEEHKDETEESWETPNRITQLIANRRRKLMQLAAMEASPKTIKDDKTAGSPTVFAPKSVSSPILNRSKPRKVERKSIMQKSKMQSVKDRIKTRELKEKRGNKRTLRIDSDTDSEDETHNTPSPTLFVDASQPSTSSGVVSSSFTKKYLQIKSRSASLSSSDESLVLSGAKSLNNKRREALSSNCDSEESPSTTLSPQNRKITRKTVTARRINYKRQKLENNDTEHSNITSTTRNSGQTSLAQSSDSGITSSVSTTEVQTTTTSPRSENIKIVPNKSNRNHRVYRKQRFKISYSSESSED</sequence>
<dbReference type="PANTHER" id="PTHR15574:SF43">
    <property type="entry name" value="DDB1- AND CUL4-ASSOCIATED FACTOR 5"/>
    <property type="match status" value="1"/>
</dbReference>
<dbReference type="PANTHER" id="PTHR15574">
    <property type="entry name" value="WD REPEAT DOMAIN-CONTAINING FAMILY"/>
    <property type="match status" value="1"/>
</dbReference>
<dbReference type="SUPFAM" id="SSF50978">
    <property type="entry name" value="WD40 repeat-like"/>
    <property type="match status" value="1"/>
</dbReference>
<keyword evidence="2" id="KW-0677">Repeat</keyword>
<dbReference type="Gene3D" id="2.130.10.10">
    <property type="entry name" value="YVTN repeat-like/Quinoprotein amine dehydrogenase"/>
    <property type="match status" value="3"/>
</dbReference>
<dbReference type="InterPro" id="IPR001680">
    <property type="entry name" value="WD40_rpt"/>
</dbReference>
<dbReference type="InterPro" id="IPR036322">
    <property type="entry name" value="WD40_repeat_dom_sf"/>
</dbReference>
<dbReference type="InterPro" id="IPR019775">
    <property type="entry name" value="WD40_repeat_CS"/>
</dbReference>
<evidence type="ECO:0000313" key="5">
    <source>
        <dbReference type="EMBL" id="KAL3404282.1"/>
    </source>
</evidence>